<reference evidence="4" key="1">
    <citation type="submission" date="2019-12" db="EMBL/GenBank/DDBJ databases">
        <title>Actinomadura physcomitrii sp. nov., a novel actinomycete isolated from moss [Physcomitrium sphaericum (Ludw) Fuernr].</title>
        <authorList>
            <person name="Zhuang X."/>
        </authorList>
    </citation>
    <scope>NUCLEOTIDE SEQUENCE [LARGE SCALE GENOMIC DNA]</scope>
    <source>
        <strain evidence="4">LD22</strain>
    </source>
</reference>
<protein>
    <submittedName>
        <fullName evidence="4">Nitroreductase</fullName>
    </submittedName>
</protein>
<dbReference type="Gene3D" id="3.40.109.10">
    <property type="entry name" value="NADH Oxidase"/>
    <property type="match status" value="1"/>
</dbReference>
<keyword evidence="2" id="KW-0560">Oxidoreductase</keyword>
<keyword evidence="5" id="KW-1185">Reference proteome</keyword>
<dbReference type="Pfam" id="PF00881">
    <property type="entry name" value="Nitroreductase"/>
    <property type="match status" value="1"/>
</dbReference>
<evidence type="ECO:0000313" key="4">
    <source>
        <dbReference type="EMBL" id="MWA04366.1"/>
    </source>
</evidence>
<dbReference type="AlphaFoldDB" id="A0A6I4MQ16"/>
<comment type="caution">
    <text evidence="4">The sequence shown here is derived from an EMBL/GenBank/DDBJ whole genome shotgun (WGS) entry which is preliminary data.</text>
</comment>
<dbReference type="GO" id="GO:0016491">
    <property type="term" value="F:oxidoreductase activity"/>
    <property type="evidence" value="ECO:0007669"/>
    <property type="project" value="UniProtKB-KW"/>
</dbReference>
<dbReference type="CDD" id="cd02062">
    <property type="entry name" value="Nitro_FMN_reductase"/>
    <property type="match status" value="1"/>
</dbReference>
<dbReference type="InterPro" id="IPR029479">
    <property type="entry name" value="Nitroreductase"/>
</dbReference>
<sequence length="214" mass="23300">MDFADVLANRRMVRRYLPDPVPPETVGRIAAAVRRAPSAGFSQGHRLLVVTDPAARARVAELAEESYYTGRGEPPWLSVAPVLMVLGICEDDYHARYTKADKLVDGQEMQWPAPYWWVDSGALLTLIQLTAINEGLATGFATVRAKDELAAFLGIPPEIAVVGVITVGRAHPDALRPADRERLRALRKPLGDLVRYESWKDGAPPPGRGPAASA</sequence>
<evidence type="ECO:0000313" key="5">
    <source>
        <dbReference type="Proteomes" id="UP000462055"/>
    </source>
</evidence>
<dbReference type="EMBL" id="WBMS02000026">
    <property type="protein sequence ID" value="MWA04366.1"/>
    <property type="molecule type" value="Genomic_DNA"/>
</dbReference>
<evidence type="ECO:0000259" key="3">
    <source>
        <dbReference type="Pfam" id="PF00881"/>
    </source>
</evidence>
<dbReference type="SUPFAM" id="SSF55469">
    <property type="entry name" value="FMN-dependent nitroreductase-like"/>
    <property type="match status" value="1"/>
</dbReference>
<name>A0A6I4MQ16_9ACTN</name>
<dbReference type="RefSeq" id="WP_151596880.1">
    <property type="nucleotide sequence ID" value="NZ_WBMS02000026.1"/>
</dbReference>
<dbReference type="Proteomes" id="UP000462055">
    <property type="component" value="Unassembled WGS sequence"/>
</dbReference>
<evidence type="ECO:0000256" key="1">
    <source>
        <dbReference type="ARBA" id="ARBA00007118"/>
    </source>
</evidence>
<proteinExistence type="inferred from homology"/>
<evidence type="ECO:0000256" key="2">
    <source>
        <dbReference type="ARBA" id="ARBA00023002"/>
    </source>
</evidence>
<dbReference type="PANTHER" id="PTHR43673">
    <property type="entry name" value="NAD(P)H NITROREDUCTASE YDGI-RELATED"/>
    <property type="match status" value="1"/>
</dbReference>
<dbReference type="PANTHER" id="PTHR43673:SF10">
    <property type="entry name" value="NADH DEHYDROGENASE_NAD(P)H NITROREDUCTASE XCC3605-RELATED"/>
    <property type="match status" value="1"/>
</dbReference>
<feature type="domain" description="Nitroreductase" evidence="3">
    <location>
        <begin position="8"/>
        <end position="169"/>
    </location>
</feature>
<accession>A0A6I4MQ16</accession>
<organism evidence="4 5">
    <name type="scientific">Actinomadura physcomitrii</name>
    <dbReference type="NCBI Taxonomy" id="2650748"/>
    <lineage>
        <taxon>Bacteria</taxon>
        <taxon>Bacillati</taxon>
        <taxon>Actinomycetota</taxon>
        <taxon>Actinomycetes</taxon>
        <taxon>Streptosporangiales</taxon>
        <taxon>Thermomonosporaceae</taxon>
        <taxon>Actinomadura</taxon>
    </lineage>
</organism>
<dbReference type="InterPro" id="IPR000415">
    <property type="entry name" value="Nitroreductase-like"/>
</dbReference>
<comment type="similarity">
    <text evidence="1">Belongs to the nitroreductase family.</text>
</comment>
<gene>
    <name evidence="4" type="ORF">F8568_029105</name>
</gene>